<evidence type="ECO:0000313" key="10">
    <source>
        <dbReference type="Proteomes" id="UP000766904"/>
    </source>
</evidence>
<reference evidence="9" key="1">
    <citation type="submission" date="2017-11" db="EMBL/GenBank/DDBJ databases">
        <authorList>
            <person name="Kajale S.C."/>
            <person name="Sharma A."/>
        </authorList>
    </citation>
    <scope>NUCLEOTIDE SEQUENCE</scope>
    <source>
        <strain evidence="9">LS1_42</strain>
    </source>
</reference>
<dbReference type="Pfam" id="PF07690">
    <property type="entry name" value="MFS_1"/>
    <property type="match status" value="1"/>
</dbReference>
<feature type="transmembrane region" description="Helical" evidence="7">
    <location>
        <begin position="108"/>
        <end position="127"/>
    </location>
</feature>
<sequence length="399" mass="41494">MNSEIRRGLRTLWRDERSPILIAIASGWFLSIGVRLVYPVLLPHLRAAYGFDLTTAGLLLTVLWVAYALGQLPGGILADRIGEGRILVVSTALSTVTIALVATATSASLLFAATALFGFGTALYGVARYTALSDVFPDNDGAAIGVTLAAGEVGNAVLPPVAGLIAGAIAWQYGFGFAVPLFLVASGFLWVTVPARTSGPTSAVDSLSLETGRYVLGEISRPPIVLATLIQLLGFSVWQAFTGFYPTYLIEMKGFSPAFATVLFGAFFALGVLVQPLSGAAYDRFGIRRSVPVVMGVVAVGLGLLPLLEGPVSIVGVTILASGLLGVTAMTMPYLTASLPTDIQGTGLGVVRTGFMVLGAGSPAVAGALADRGFFDEVFFLFAVLAGVAILLSRFLPEQ</sequence>
<evidence type="ECO:0000256" key="2">
    <source>
        <dbReference type="ARBA" id="ARBA00022448"/>
    </source>
</evidence>
<evidence type="ECO:0000259" key="8">
    <source>
        <dbReference type="PROSITE" id="PS50850"/>
    </source>
</evidence>
<keyword evidence="2" id="KW-0813">Transport</keyword>
<dbReference type="InterPro" id="IPR036259">
    <property type="entry name" value="MFS_trans_sf"/>
</dbReference>
<keyword evidence="6 7" id="KW-0472">Membrane</keyword>
<feature type="transmembrane region" description="Helical" evidence="7">
    <location>
        <begin position="47"/>
        <end position="70"/>
    </location>
</feature>
<feature type="transmembrane region" description="Helical" evidence="7">
    <location>
        <begin position="170"/>
        <end position="191"/>
    </location>
</feature>
<feature type="transmembrane region" description="Helical" evidence="7">
    <location>
        <begin position="347"/>
        <end position="366"/>
    </location>
</feature>
<dbReference type="GO" id="GO:0005886">
    <property type="term" value="C:plasma membrane"/>
    <property type="evidence" value="ECO:0007669"/>
    <property type="project" value="UniProtKB-SubCell"/>
</dbReference>
<keyword evidence="4 7" id="KW-0812">Transmembrane</keyword>
<feature type="transmembrane region" description="Helical" evidence="7">
    <location>
        <begin position="224"/>
        <end position="245"/>
    </location>
</feature>
<dbReference type="InterPro" id="IPR011701">
    <property type="entry name" value="MFS"/>
</dbReference>
<evidence type="ECO:0000256" key="4">
    <source>
        <dbReference type="ARBA" id="ARBA00022692"/>
    </source>
</evidence>
<feature type="transmembrane region" description="Helical" evidence="7">
    <location>
        <begin position="20"/>
        <end position="41"/>
    </location>
</feature>
<feature type="transmembrane region" description="Helical" evidence="7">
    <location>
        <begin position="314"/>
        <end position="335"/>
    </location>
</feature>
<dbReference type="SUPFAM" id="SSF103473">
    <property type="entry name" value="MFS general substrate transporter"/>
    <property type="match status" value="1"/>
</dbReference>
<dbReference type="PANTHER" id="PTHR23517:SF3">
    <property type="entry name" value="INTEGRAL MEMBRANE TRANSPORT PROTEIN"/>
    <property type="match status" value="1"/>
</dbReference>
<feature type="transmembrane region" description="Helical" evidence="7">
    <location>
        <begin position="139"/>
        <end position="158"/>
    </location>
</feature>
<gene>
    <name evidence="9" type="ORF">CV102_15090</name>
</gene>
<accession>A0A8J8Q338</accession>
<keyword evidence="5 7" id="KW-1133">Transmembrane helix</keyword>
<evidence type="ECO:0000256" key="5">
    <source>
        <dbReference type="ARBA" id="ARBA00022989"/>
    </source>
</evidence>
<evidence type="ECO:0000256" key="3">
    <source>
        <dbReference type="ARBA" id="ARBA00022475"/>
    </source>
</evidence>
<name>A0A8J8Q338_9EURY</name>
<comment type="caution">
    <text evidence="9">The sequence shown here is derived from an EMBL/GenBank/DDBJ whole genome shotgun (WGS) entry which is preliminary data.</text>
</comment>
<dbReference type="EMBL" id="PHNJ01000008">
    <property type="protein sequence ID" value="TYL37663.1"/>
    <property type="molecule type" value="Genomic_DNA"/>
</dbReference>
<feature type="transmembrane region" description="Helical" evidence="7">
    <location>
        <begin position="290"/>
        <end position="308"/>
    </location>
</feature>
<feature type="domain" description="Major facilitator superfamily (MFS) profile" evidence="8">
    <location>
        <begin position="20"/>
        <end position="399"/>
    </location>
</feature>
<dbReference type="AlphaFoldDB" id="A0A8J8Q338"/>
<dbReference type="GO" id="GO:0022857">
    <property type="term" value="F:transmembrane transporter activity"/>
    <property type="evidence" value="ECO:0007669"/>
    <property type="project" value="InterPro"/>
</dbReference>
<dbReference type="InterPro" id="IPR050171">
    <property type="entry name" value="MFS_Transporters"/>
</dbReference>
<dbReference type="OrthoDB" id="204820at2157"/>
<evidence type="ECO:0000313" key="9">
    <source>
        <dbReference type="EMBL" id="TYL37663.1"/>
    </source>
</evidence>
<dbReference type="PROSITE" id="PS50850">
    <property type="entry name" value="MFS"/>
    <property type="match status" value="1"/>
</dbReference>
<evidence type="ECO:0000256" key="6">
    <source>
        <dbReference type="ARBA" id="ARBA00023136"/>
    </source>
</evidence>
<organism evidence="9 10">
    <name type="scientific">Natronococcus pandeyae</name>
    <dbReference type="NCBI Taxonomy" id="2055836"/>
    <lineage>
        <taxon>Archaea</taxon>
        <taxon>Methanobacteriati</taxon>
        <taxon>Methanobacteriota</taxon>
        <taxon>Stenosarchaea group</taxon>
        <taxon>Halobacteria</taxon>
        <taxon>Halobacteriales</taxon>
        <taxon>Natrialbaceae</taxon>
        <taxon>Natronococcus</taxon>
    </lineage>
</organism>
<comment type="subcellular location">
    <subcellularLocation>
        <location evidence="1">Cell membrane</location>
        <topology evidence="1">Multi-pass membrane protein</topology>
    </subcellularLocation>
</comment>
<evidence type="ECO:0000256" key="7">
    <source>
        <dbReference type="SAM" id="Phobius"/>
    </source>
</evidence>
<protein>
    <submittedName>
        <fullName evidence="9">MFS transporter</fullName>
    </submittedName>
</protein>
<feature type="transmembrane region" description="Helical" evidence="7">
    <location>
        <begin position="82"/>
        <end position="102"/>
    </location>
</feature>
<dbReference type="InterPro" id="IPR020846">
    <property type="entry name" value="MFS_dom"/>
</dbReference>
<dbReference type="PANTHER" id="PTHR23517">
    <property type="entry name" value="RESISTANCE PROTEIN MDTM, PUTATIVE-RELATED-RELATED"/>
    <property type="match status" value="1"/>
</dbReference>
<dbReference type="RefSeq" id="WP_148858827.1">
    <property type="nucleotide sequence ID" value="NZ_PHNJ01000008.1"/>
</dbReference>
<feature type="transmembrane region" description="Helical" evidence="7">
    <location>
        <begin position="378"/>
        <end position="396"/>
    </location>
</feature>
<proteinExistence type="predicted"/>
<dbReference type="Gene3D" id="1.20.1250.20">
    <property type="entry name" value="MFS general substrate transporter like domains"/>
    <property type="match status" value="2"/>
</dbReference>
<feature type="transmembrane region" description="Helical" evidence="7">
    <location>
        <begin position="257"/>
        <end position="278"/>
    </location>
</feature>
<dbReference type="Proteomes" id="UP000766904">
    <property type="component" value="Unassembled WGS sequence"/>
</dbReference>
<keyword evidence="3" id="KW-1003">Cell membrane</keyword>
<keyword evidence="10" id="KW-1185">Reference proteome</keyword>
<evidence type="ECO:0000256" key="1">
    <source>
        <dbReference type="ARBA" id="ARBA00004651"/>
    </source>
</evidence>